<gene>
    <name evidence="2" type="ORF">GSTUM_00000126001</name>
</gene>
<dbReference type="AlphaFoldDB" id="D5G4W9"/>
<dbReference type="InterPro" id="IPR029033">
    <property type="entry name" value="His_PPase_superfam"/>
</dbReference>
<dbReference type="Pfam" id="PF00300">
    <property type="entry name" value="His_Phos_1"/>
    <property type="match status" value="1"/>
</dbReference>
<dbReference type="InParanoid" id="D5G4W9"/>
<name>D5G4W9_TUBMM</name>
<dbReference type="Gene3D" id="3.40.50.1240">
    <property type="entry name" value="Phosphoglycerate mutase-like"/>
    <property type="match status" value="1"/>
</dbReference>
<feature type="region of interest" description="Disordered" evidence="1">
    <location>
        <begin position="197"/>
        <end position="229"/>
    </location>
</feature>
<dbReference type="EMBL" id="FN429992">
    <property type="protein sequence ID" value="CAZ79562.1"/>
    <property type="molecule type" value="Genomic_DNA"/>
</dbReference>
<dbReference type="eggNOG" id="KOG4754">
    <property type="taxonomic scope" value="Eukaryota"/>
</dbReference>
<dbReference type="InterPro" id="IPR013078">
    <property type="entry name" value="His_Pase_superF_clade-1"/>
</dbReference>
<keyword evidence="3" id="KW-1185">Reference proteome</keyword>
<reference evidence="2 3" key="1">
    <citation type="journal article" date="2010" name="Nature">
        <title>Perigord black truffle genome uncovers evolutionary origins and mechanisms of symbiosis.</title>
        <authorList>
            <person name="Martin F."/>
            <person name="Kohler A."/>
            <person name="Murat C."/>
            <person name="Balestrini R."/>
            <person name="Coutinho P.M."/>
            <person name="Jaillon O."/>
            <person name="Montanini B."/>
            <person name="Morin E."/>
            <person name="Noel B."/>
            <person name="Percudani R."/>
            <person name="Porcel B."/>
            <person name="Rubini A."/>
            <person name="Amicucci A."/>
            <person name="Amselem J."/>
            <person name="Anthouard V."/>
            <person name="Arcioni S."/>
            <person name="Artiguenave F."/>
            <person name="Aury J.M."/>
            <person name="Ballario P."/>
            <person name="Bolchi A."/>
            <person name="Brenna A."/>
            <person name="Brun A."/>
            <person name="Buee M."/>
            <person name="Cantarel B."/>
            <person name="Chevalier G."/>
            <person name="Couloux A."/>
            <person name="Da Silva C."/>
            <person name="Denoeud F."/>
            <person name="Duplessis S."/>
            <person name="Ghignone S."/>
            <person name="Hilselberger B."/>
            <person name="Iotti M."/>
            <person name="Marcais B."/>
            <person name="Mello A."/>
            <person name="Miranda M."/>
            <person name="Pacioni G."/>
            <person name="Quesneville H."/>
            <person name="Riccioni C."/>
            <person name="Ruotolo R."/>
            <person name="Splivallo R."/>
            <person name="Stocchi V."/>
            <person name="Tisserant E."/>
            <person name="Viscomi A.R."/>
            <person name="Zambonelli A."/>
            <person name="Zampieri E."/>
            <person name="Henrissat B."/>
            <person name="Lebrun M.H."/>
            <person name="Paolocci F."/>
            <person name="Bonfante P."/>
            <person name="Ottonello S."/>
            <person name="Wincker P."/>
        </authorList>
    </citation>
    <scope>NUCLEOTIDE SEQUENCE [LARGE SCALE GENOMIC DNA]</scope>
    <source>
        <strain evidence="2 3">Mel28</strain>
    </source>
</reference>
<dbReference type="GO" id="GO:0005737">
    <property type="term" value="C:cytoplasm"/>
    <property type="evidence" value="ECO:0007669"/>
    <property type="project" value="TreeGrafter"/>
</dbReference>
<proteinExistence type="predicted"/>
<dbReference type="PANTHER" id="PTHR48100">
    <property type="entry name" value="BROAD-SPECIFICITY PHOSPHATASE YOR283W-RELATED"/>
    <property type="match status" value="1"/>
</dbReference>
<dbReference type="PROSITE" id="PS00175">
    <property type="entry name" value="PG_MUTASE"/>
    <property type="match status" value="1"/>
</dbReference>
<dbReference type="GO" id="GO:0016791">
    <property type="term" value="F:phosphatase activity"/>
    <property type="evidence" value="ECO:0007669"/>
    <property type="project" value="TreeGrafter"/>
</dbReference>
<dbReference type="FunCoup" id="D5G4W9">
    <property type="interactions" value="145"/>
</dbReference>
<dbReference type="GeneID" id="9183044"/>
<dbReference type="OMA" id="NALPCDT"/>
<dbReference type="InterPro" id="IPR050275">
    <property type="entry name" value="PGM_Phosphatase"/>
</dbReference>
<dbReference type="RefSeq" id="XP_002835405.1">
    <property type="nucleotide sequence ID" value="XM_002835359.1"/>
</dbReference>
<dbReference type="InterPro" id="IPR001345">
    <property type="entry name" value="PG/BPGM_mutase_AS"/>
</dbReference>
<evidence type="ECO:0000256" key="1">
    <source>
        <dbReference type="SAM" id="MobiDB-lite"/>
    </source>
</evidence>
<feature type="compositionally biased region" description="Basic and acidic residues" evidence="1">
    <location>
        <begin position="216"/>
        <end position="229"/>
    </location>
</feature>
<dbReference type="SUPFAM" id="SSF53254">
    <property type="entry name" value="Phosphoglycerate mutase-like"/>
    <property type="match status" value="1"/>
</dbReference>
<protein>
    <submittedName>
        <fullName evidence="2">(Perigord truffle) hypothetical protein</fullName>
    </submittedName>
</protein>
<accession>D5G4W9</accession>
<dbReference type="PANTHER" id="PTHR48100:SF54">
    <property type="entry name" value="PHOSPHATASE SPAC5H10.03-RELATED"/>
    <property type="match status" value="1"/>
</dbReference>
<evidence type="ECO:0000313" key="2">
    <source>
        <dbReference type="EMBL" id="CAZ79562.1"/>
    </source>
</evidence>
<dbReference type="KEGG" id="tml:GSTUM_00000126001"/>
<dbReference type="SMART" id="SM00855">
    <property type="entry name" value="PGAM"/>
    <property type="match status" value="1"/>
</dbReference>
<sequence>MPPRIITLVRHGQAHHNIGWKFDWHDPYLTPLGETQCHELSERFPSEPPVDLLVSSPLRRTIQTTLLGFKQQIKSGVKMELLAELQESSEMPCDTGSSRDVLEKEELFRDVDFSGLPDDWTSKKGKWAPDPHSLGERARAVRKWLKSRSEGHVVVVLHGGFLHYIIEDWAGRSNLLGNCWRNTEFRSYVFADEDEDNASVVETDESKERRKGSKKPSGEGEAVEKVMRN</sequence>
<evidence type="ECO:0000313" key="3">
    <source>
        <dbReference type="Proteomes" id="UP000006911"/>
    </source>
</evidence>
<organism evidence="2 3">
    <name type="scientific">Tuber melanosporum (strain Mel28)</name>
    <name type="common">Perigord black truffle</name>
    <dbReference type="NCBI Taxonomy" id="656061"/>
    <lineage>
        <taxon>Eukaryota</taxon>
        <taxon>Fungi</taxon>
        <taxon>Dikarya</taxon>
        <taxon>Ascomycota</taxon>
        <taxon>Pezizomycotina</taxon>
        <taxon>Pezizomycetes</taxon>
        <taxon>Pezizales</taxon>
        <taxon>Tuberaceae</taxon>
        <taxon>Tuber</taxon>
    </lineage>
</organism>
<dbReference type="HOGENOM" id="CLU_039184_1_0_1"/>
<dbReference type="Proteomes" id="UP000006911">
    <property type="component" value="Unassembled WGS sequence"/>
</dbReference>
<dbReference type="CDD" id="cd07067">
    <property type="entry name" value="HP_PGM_like"/>
    <property type="match status" value="1"/>
</dbReference>